<dbReference type="EC" id="2.1.1.80" evidence="2"/>
<keyword evidence="5" id="KW-0949">S-adenosyl-L-methionine</keyword>
<dbReference type="PRINTS" id="PR00996">
    <property type="entry name" value="CHERMTFRASE"/>
</dbReference>
<sequence>MTDEYIEFIARIKCKLGIDLTLYKEAQMKRRLTSLRDKRGFTNFDDYYNAMEQDNDLLVEFADRITINVSEFFRNPKRWDVLIQKVIPMLANTKRSLTIWSAACSTGEEPYSIALIMREYFPQLSLKLIATDIDDNVISKAKMGKYQSSALKDLPLELRDKYFQLVNGYYELDESIKKMVQFKKHNLLEDAYPKNVDLIICRNVLIYFTDQAKDKIYTDFSKALQSDGVLFVGSTEQIFSPSKYGLHLLDTFFYQKD</sequence>
<accession>A0A6N8FDL3</accession>
<evidence type="ECO:0000259" key="6">
    <source>
        <dbReference type="PROSITE" id="PS50123"/>
    </source>
</evidence>
<keyword evidence="8" id="KW-1185">Reference proteome</keyword>
<protein>
    <recommendedName>
        <fullName evidence="2">protein-glutamate O-methyltransferase</fullName>
        <ecNumber evidence="2">2.1.1.80</ecNumber>
    </recommendedName>
</protein>
<name>A0A6N8FDL3_9BACI</name>
<dbReference type="Pfam" id="PF01739">
    <property type="entry name" value="CheR"/>
    <property type="match status" value="1"/>
</dbReference>
<dbReference type="EMBL" id="WOCA01000001">
    <property type="protein sequence ID" value="MUK87271.1"/>
    <property type="molecule type" value="Genomic_DNA"/>
</dbReference>
<evidence type="ECO:0000256" key="1">
    <source>
        <dbReference type="ARBA" id="ARBA00001541"/>
    </source>
</evidence>
<gene>
    <name evidence="7" type="ORF">GMD78_02495</name>
</gene>
<comment type="caution">
    <text evidence="7">The sequence shown here is derived from an EMBL/GenBank/DDBJ whole genome shotgun (WGS) entry which is preliminary data.</text>
</comment>
<reference evidence="7 8" key="1">
    <citation type="submission" date="2019-11" db="EMBL/GenBank/DDBJ databases">
        <authorList>
            <person name="Li X."/>
        </authorList>
    </citation>
    <scope>NUCLEOTIDE SEQUENCE [LARGE SCALE GENOMIC DNA]</scope>
    <source>
        <strain evidence="7 8">L9</strain>
    </source>
</reference>
<feature type="domain" description="CheR-type methyltransferase" evidence="6">
    <location>
        <begin position="1"/>
        <end position="257"/>
    </location>
</feature>
<proteinExistence type="predicted"/>
<dbReference type="AlphaFoldDB" id="A0A6N8FDL3"/>
<comment type="catalytic activity">
    <reaction evidence="1">
        <text>L-glutamyl-[protein] + S-adenosyl-L-methionine = [protein]-L-glutamate 5-O-methyl ester + S-adenosyl-L-homocysteine</text>
        <dbReference type="Rhea" id="RHEA:24452"/>
        <dbReference type="Rhea" id="RHEA-COMP:10208"/>
        <dbReference type="Rhea" id="RHEA-COMP:10311"/>
        <dbReference type="ChEBI" id="CHEBI:29973"/>
        <dbReference type="ChEBI" id="CHEBI:57856"/>
        <dbReference type="ChEBI" id="CHEBI:59789"/>
        <dbReference type="ChEBI" id="CHEBI:82795"/>
        <dbReference type="EC" id="2.1.1.80"/>
    </reaction>
</comment>
<organism evidence="7 8">
    <name type="scientific">Ornithinibacillus caprae</name>
    <dbReference type="NCBI Taxonomy" id="2678566"/>
    <lineage>
        <taxon>Bacteria</taxon>
        <taxon>Bacillati</taxon>
        <taxon>Bacillota</taxon>
        <taxon>Bacilli</taxon>
        <taxon>Bacillales</taxon>
        <taxon>Bacillaceae</taxon>
        <taxon>Ornithinibacillus</taxon>
    </lineage>
</organism>
<dbReference type="InterPro" id="IPR022641">
    <property type="entry name" value="CheR_N"/>
</dbReference>
<dbReference type="PANTHER" id="PTHR24422:SF19">
    <property type="entry name" value="CHEMOTAXIS PROTEIN METHYLTRANSFERASE"/>
    <property type="match status" value="1"/>
</dbReference>
<evidence type="ECO:0000256" key="4">
    <source>
        <dbReference type="ARBA" id="ARBA00022679"/>
    </source>
</evidence>
<dbReference type="PROSITE" id="PS50123">
    <property type="entry name" value="CHER"/>
    <property type="match status" value="1"/>
</dbReference>
<dbReference type="Proteomes" id="UP000469125">
    <property type="component" value="Unassembled WGS sequence"/>
</dbReference>
<dbReference type="InterPro" id="IPR036804">
    <property type="entry name" value="CheR_N_sf"/>
</dbReference>
<dbReference type="GO" id="GO:0032259">
    <property type="term" value="P:methylation"/>
    <property type="evidence" value="ECO:0007669"/>
    <property type="project" value="UniProtKB-KW"/>
</dbReference>
<dbReference type="InterPro" id="IPR029063">
    <property type="entry name" value="SAM-dependent_MTases_sf"/>
</dbReference>
<dbReference type="Gene3D" id="1.10.155.10">
    <property type="entry name" value="Chemotaxis receptor methyltransferase CheR, N-terminal domain"/>
    <property type="match status" value="1"/>
</dbReference>
<dbReference type="SUPFAM" id="SSF47757">
    <property type="entry name" value="Chemotaxis receptor methyltransferase CheR, N-terminal domain"/>
    <property type="match status" value="1"/>
</dbReference>
<dbReference type="PANTHER" id="PTHR24422">
    <property type="entry name" value="CHEMOTAXIS PROTEIN METHYLTRANSFERASE"/>
    <property type="match status" value="1"/>
</dbReference>
<dbReference type="GO" id="GO:0008983">
    <property type="term" value="F:protein-glutamate O-methyltransferase activity"/>
    <property type="evidence" value="ECO:0007669"/>
    <property type="project" value="UniProtKB-EC"/>
</dbReference>
<keyword evidence="4" id="KW-0808">Transferase</keyword>
<evidence type="ECO:0000313" key="7">
    <source>
        <dbReference type="EMBL" id="MUK87271.1"/>
    </source>
</evidence>
<evidence type="ECO:0000256" key="2">
    <source>
        <dbReference type="ARBA" id="ARBA00012534"/>
    </source>
</evidence>
<dbReference type="InterPro" id="IPR000780">
    <property type="entry name" value="CheR_MeTrfase"/>
</dbReference>
<dbReference type="SUPFAM" id="SSF53335">
    <property type="entry name" value="S-adenosyl-L-methionine-dependent methyltransferases"/>
    <property type="match status" value="1"/>
</dbReference>
<dbReference type="InterPro" id="IPR022642">
    <property type="entry name" value="CheR_C"/>
</dbReference>
<dbReference type="RefSeq" id="WP_155666797.1">
    <property type="nucleotide sequence ID" value="NZ_WOCA01000001.1"/>
</dbReference>
<dbReference type="SMART" id="SM00138">
    <property type="entry name" value="MeTrc"/>
    <property type="match status" value="1"/>
</dbReference>
<evidence type="ECO:0000313" key="8">
    <source>
        <dbReference type="Proteomes" id="UP000469125"/>
    </source>
</evidence>
<evidence type="ECO:0000256" key="3">
    <source>
        <dbReference type="ARBA" id="ARBA00022603"/>
    </source>
</evidence>
<dbReference type="Gene3D" id="3.40.50.150">
    <property type="entry name" value="Vaccinia Virus protein VP39"/>
    <property type="match status" value="1"/>
</dbReference>
<evidence type="ECO:0000256" key="5">
    <source>
        <dbReference type="ARBA" id="ARBA00022691"/>
    </source>
</evidence>
<dbReference type="InterPro" id="IPR050903">
    <property type="entry name" value="Bact_Chemotaxis_MeTrfase"/>
</dbReference>
<keyword evidence="3" id="KW-0489">Methyltransferase</keyword>
<dbReference type="Pfam" id="PF03705">
    <property type="entry name" value="CheR_N"/>
    <property type="match status" value="1"/>
</dbReference>